<accession>A0A8J6HET8</accession>
<reference evidence="2" key="1">
    <citation type="journal article" date="2020" name="J Insects Food Feed">
        <title>The yellow mealworm (Tenebrio molitor) genome: a resource for the emerging insects as food and feed industry.</title>
        <authorList>
            <person name="Eriksson T."/>
            <person name="Andere A."/>
            <person name="Kelstrup H."/>
            <person name="Emery V."/>
            <person name="Picard C."/>
        </authorList>
    </citation>
    <scope>NUCLEOTIDE SEQUENCE</scope>
    <source>
        <strain evidence="2">Stoneville</strain>
        <tissue evidence="2">Whole head</tissue>
    </source>
</reference>
<evidence type="ECO:0000313" key="2">
    <source>
        <dbReference type="EMBL" id="KAH0813364.1"/>
    </source>
</evidence>
<gene>
    <name evidence="2" type="ORF">GEV33_009426</name>
</gene>
<name>A0A8J6HET8_TENMO</name>
<feature type="domain" description="FMP27/BLTP2/Hobbit GFWDK motif-containing RBG unit" evidence="1">
    <location>
        <begin position="1008"/>
        <end position="1140"/>
    </location>
</feature>
<dbReference type="Proteomes" id="UP000719412">
    <property type="component" value="Unassembled WGS sequence"/>
</dbReference>
<dbReference type="InterPro" id="IPR019441">
    <property type="entry name" value="FMP27/BLTP2/Hobbit_GFWDK_RBG"/>
</dbReference>
<reference evidence="2" key="2">
    <citation type="submission" date="2021-08" db="EMBL/GenBank/DDBJ databases">
        <authorList>
            <person name="Eriksson T."/>
        </authorList>
    </citation>
    <scope>NUCLEOTIDE SEQUENCE</scope>
    <source>
        <strain evidence="2">Stoneville</strain>
        <tissue evidence="2">Whole head</tissue>
    </source>
</reference>
<dbReference type="PANTHER" id="PTHR15678:SF6">
    <property type="entry name" value="BRIDGE-LIKE LIPID TRANSFER PROTEIN FAMILY MEMBER 2"/>
    <property type="match status" value="1"/>
</dbReference>
<proteinExistence type="predicted"/>
<dbReference type="SMART" id="SM01214">
    <property type="entry name" value="Fmp27_GFWDK"/>
    <property type="match status" value="1"/>
</dbReference>
<sequence>MGGFLIFVTAFVLLICIISWGFRNIISWLFRRKYNVSLKIGSIRLPYLKLCDIYISKNGFSIHIDEISIKSSFLNSELTKLVTLVVKDVRINKDIGENSDFMSVAENSRNSLDFRDKKIPHFINTFAQFMAIHVHNVSAMLLRSETPGCLTHATATELRLDGSILKNARLLLVTLNLMDASAKVLRHAENQSKETCLAEFRFGISMDVILVAQGPLSVEKLDFKMSQTSSIINDSFYNMAHSNKINQKINQVDHGEDDFLQRILPLIPKVCYIQIDDTSLKGVKDNSQIEYNSTLKKLSLTYRSNKTEMSGSSPQVSFNFFMADLQLQNSREKLLSLKTLNVDAKLKSEIVNIYFQMNSLLIMYNHDVIHRWVYSNFLKNKQNPSLLKLKEDNSPGAVNGTNGNSLIENIVKKLVINVCAEFSQVSATVKLSGHSSSMGFNHVKLMLEQAQKRRGPSYNSYFFNLLLLDRHWQTECLIESFWWSFKEWNQDSNVSKKMHIWGTPVYFVKVLVKVCTHENHEMEIASFLDMVQLEWSLELADWVLLAIKCFKQYGLDGPKNSTNNHVATNFVAPQLYVNMVINHFNCFFQSQNTEYFVTQLNSVEIIKTLDSTNVQFEEFKIFTINNTGAYYCCIRTEDISNYKVFVKHAQVDYKSGKNTINLLEEITVYWSTNFHLKALLLVRDITEFLSELREELNLALTENSDVDDTTYNCTVMGLFAFHIEISEKYSGKVSIDTLNVSKRDQDLSVQNNTAVISIDGADIFTIKGINLHRVKDNKLIRDERLDNENFKLAWNKTWGLSVDLFKAVFPYEHNYADAVQNEFVSVFKWLKIVHNRKKIPFTASSPLPSDLFINVKEFLFEMSDDPFEVKLRDNFELLEDEYNESLKRQKMLKEKVAELCKTHLHLPAGKVEELYNNLKKKNAEIYIQRSKQMLRAVPPRTRLFAWNMTNMEIMILADPSIHGAENVIKVMKEIDGDSPWPEEKLEFTTLWCRVVSLRCKEWKFQLRDFPQPLLDIRQCYICGQLAGAEQVAPRRAVRTVVVNLGEPFEPFPVERGMLPLKFYHDFNCEVESYSYAFGPCWEPVIAQCNLSFEKILAPSRDPSPPLSFWDKMRLLLHGRLTMVVQQLTVLLHASLDPYNTTEEMELTWNQVVMDWTNAKFVYKGDLNIFVRTASKYDDCQLLHLPNLKLILGIHALRTRSRSIPATKCTILSELSARKTSI</sequence>
<dbReference type="InterPro" id="IPR045167">
    <property type="entry name" value="Hobbit"/>
</dbReference>
<evidence type="ECO:0000259" key="1">
    <source>
        <dbReference type="SMART" id="SM01214"/>
    </source>
</evidence>
<dbReference type="Pfam" id="PF10344">
    <property type="entry name" value="Hobbit"/>
    <property type="match status" value="1"/>
</dbReference>
<dbReference type="AlphaFoldDB" id="A0A8J6HET8"/>
<dbReference type="EMBL" id="JABDTM020025359">
    <property type="protein sequence ID" value="KAH0813364.1"/>
    <property type="molecule type" value="Genomic_DNA"/>
</dbReference>
<protein>
    <recommendedName>
        <fullName evidence="1">FMP27/BLTP2/Hobbit GFWDK motif-containing RBG unit domain-containing protein</fullName>
    </recommendedName>
</protein>
<organism evidence="2 3">
    <name type="scientific">Tenebrio molitor</name>
    <name type="common">Yellow mealworm beetle</name>
    <dbReference type="NCBI Taxonomy" id="7067"/>
    <lineage>
        <taxon>Eukaryota</taxon>
        <taxon>Metazoa</taxon>
        <taxon>Ecdysozoa</taxon>
        <taxon>Arthropoda</taxon>
        <taxon>Hexapoda</taxon>
        <taxon>Insecta</taxon>
        <taxon>Pterygota</taxon>
        <taxon>Neoptera</taxon>
        <taxon>Endopterygota</taxon>
        <taxon>Coleoptera</taxon>
        <taxon>Polyphaga</taxon>
        <taxon>Cucujiformia</taxon>
        <taxon>Tenebrionidae</taxon>
        <taxon>Tenebrio</taxon>
    </lineage>
</organism>
<evidence type="ECO:0000313" key="3">
    <source>
        <dbReference type="Proteomes" id="UP000719412"/>
    </source>
</evidence>
<comment type="caution">
    <text evidence="2">The sequence shown here is derived from an EMBL/GenBank/DDBJ whole genome shotgun (WGS) entry which is preliminary data.</text>
</comment>
<dbReference type="PANTHER" id="PTHR15678">
    <property type="entry name" value="ANTIGEN MLAA-22-RELATED"/>
    <property type="match status" value="1"/>
</dbReference>
<keyword evidence="3" id="KW-1185">Reference proteome</keyword>